<evidence type="ECO:0000313" key="12">
    <source>
        <dbReference type="Proteomes" id="UP001642483"/>
    </source>
</evidence>
<reference evidence="11 12" key="1">
    <citation type="submission" date="2024-02" db="EMBL/GenBank/DDBJ databases">
        <authorList>
            <person name="Daric V."/>
            <person name="Darras S."/>
        </authorList>
    </citation>
    <scope>NUCLEOTIDE SEQUENCE [LARGE SCALE GENOMIC DNA]</scope>
</reference>
<dbReference type="EMBL" id="CAWYQH010000108">
    <property type="protein sequence ID" value="CAK8689235.1"/>
    <property type="molecule type" value="Genomic_DNA"/>
</dbReference>
<evidence type="ECO:0000256" key="2">
    <source>
        <dbReference type="ARBA" id="ARBA00022516"/>
    </source>
</evidence>
<dbReference type="Pfam" id="PF01151">
    <property type="entry name" value="ELO"/>
    <property type="match status" value="1"/>
</dbReference>
<organism evidence="11 12">
    <name type="scientific">Clavelina lepadiformis</name>
    <name type="common">Light-bulb sea squirt</name>
    <name type="synonym">Ascidia lepadiformis</name>
    <dbReference type="NCBI Taxonomy" id="159417"/>
    <lineage>
        <taxon>Eukaryota</taxon>
        <taxon>Metazoa</taxon>
        <taxon>Chordata</taxon>
        <taxon>Tunicata</taxon>
        <taxon>Ascidiacea</taxon>
        <taxon>Aplousobranchia</taxon>
        <taxon>Clavelinidae</taxon>
        <taxon>Clavelina</taxon>
    </lineage>
</organism>
<evidence type="ECO:0000256" key="1">
    <source>
        <dbReference type="ARBA" id="ARBA00004141"/>
    </source>
</evidence>
<evidence type="ECO:0000256" key="10">
    <source>
        <dbReference type="RuleBase" id="RU361115"/>
    </source>
</evidence>
<feature type="transmembrane region" description="Helical" evidence="10">
    <location>
        <begin position="142"/>
        <end position="161"/>
    </location>
</feature>
<evidence type="ECO:0000256" key="5">
    <source>
        <dbReference type="ARBA" id="ARBA00022832"/>
    </source>
</evidence>
<dbReference type="InterPro" id="IPR030457">
    <property type="entry name" value="ELO_CS"/>
</dbReference>
<feature type="transmembrane region" description="Helical" evidence="10">
    <location>
        <begin position="173"/>
        <end position="193"/>
    </location>
</feature>
<dbReference type="EC" id="2.3.1.199" evidence="10"/>
<keyword evidence="6 10" id="KW-1133">Transmembrane helix</keyword>
<keyword evidence="9 10" id="KW-0275">Fatty acid biosynthesis</keyword>
<evidence type="ECO:0000313" key="11">
    <source>
        <dbReference type="EMBL" id="CAK8689235.1"/>
    </source>
</evidence>
<feature type="transmembrane region" description="Helical" evidence="10">
    <location>
        <begin position="205"/>
        <end position="226"/>
    </location>
</feature>
<keyword evidence="12" id="KW-1185">Reference proteome</keyword>
<evidence type="ECO:0000256" key="9">
    <source>
        <dbReference type="ARBA" id="ARBA00023160"/>
    </source>
</evidence>
<keyword evidence="5 10" id="KW-0276">Fatty acid metabolism</keyword>
<keyword evidence="2 10" id="KW-0444">Lipid biosynthesis</keyword>
<evidence type="ECO:0000256" key="7">
    <source>
        <dbReference type="ARBA" id="ARBA00023098"/>
    </source>
</evidence>
<keyword evidence="7 10" id="KW-0443">Lipid metabolism</keyword>
<feature type="transmembrane region" description="Helical" evidence="10">
    <location>
        <begin position="66"/>
        <end position="83"/>
    </location>
</feature>
<comment type="similarity">
    <text evidence="10">Belongs to the ELO family.</text>
</comment>
<dbReference type="PROSITE" id="PS01188">
    <property type="entry name" value="ELO"/>
    <property type="match status" value="1"/>
</dbReference>
<feature type="transmembrane region" description="Helical" evidence="10">
    <location>
        <begin position="34"/>
        <end position="54"/>
    </location>
</feature>
<proteinExistence type="inferred from homology"/>
<evidence type="ECO:0000256" key="4">
    <source>
        <dbReference type="ARBA" id="ARBA00022692"/>
    </source>
</evidence>
<keyword evidence="4 10" id="KW-0812">Transmembrane</keyword>
<sequence length="289" mass="34157">MSVSLMKKVNKLYNETMALADPRADDYPFTDSPLINTLHVIFYLLIVVYVGPRLMKNRKAYNMREIIVTYNFLMVAFSSYTFYELLAGGWANGYSLVCQECDFSRSPQALRMQRACFLFWMSKHIEFFDTYFFVLKKKTNQITFLHVFHHSYMAYIWWWGFKFTPGGLGTFHAPINSLVHVIMYIYYGISAMGPSYRKYLWWKKYLTALQMVQFCTTTAHLLNILLFNDCNYATAFVYILLASGIVFFILFADFWVKTYSKQRQQQVDSQLCKRSGKPEEQEIYSKKHN</sequence>
<feature type="transmembrane region" description="Helical" evidence="10">
    <location>
        <begin position="232"/>
        <end position="256"/>
    </location>
</feature>
<keyword evidence="8 10" id="KW-0472">Membrane</keyword>
<comment type="catalytic activity">
    <reaction evidence="10">
        <text>a very-long-chain acyl-CoA + malonyl-CoA + H(+) = a very-long-chain 3-oxoacyl-CoA + CO2 + CoA</text>
        <dbReference type="Rhea" id="RHEA:32727"/>
        <dbReference type="ChEBI" id="CHEBI:15378"/>
        <dbReference type="ChEBI" id="CHEBI:16526"/>
        <dbReference type="ChEBI" id="CHEBI:57287"/>
        <dbReference type="ChEBI" id="CHEBI:57384"/>
        <dbReference type="ChEBI" id="CHEBI:90725"/>
        <dbReference type="ChEBI" id="CHEBI:90736"/>
        <dbReference type="EC" id="2.3.1.199"/>
    </reaction>
</comment>
<protein>
    <recommendedName>
        <fullName evidence="10">Elongation of very long chain fatty acids protein</fullName>
        <ecNumber evidence="10">2.3.1.199</ecNumber>
    </recommendedName>
    <alternativeName>
        <fullName evidence="10">Very-long-chain 3-oxoacyl-CoA synthase</fullName>
    </alternativeName>
</protein>
<dbReference type="InterPro" id="IPR002076">
    <property type="entry name" value="ELO_fam"/>
</dbReference>
<dbReference type="PANTHER" id="PTHR11157">
    <property type="entry name" value="FATTY ACID ACYL TRANSFERASE-RELATED"/>
    <property type="match status" value="1"/>
</dbReference>
<evidence type="ECO:0000256" key="8">
    <source>
        <dbReference type="ARBA" id="ARBA00023136"/>
    </source>
</evidence>
<dbReference type="PANTHER" id="PTHR11157:SF69">
    <property type="entry name" value="ELONGATION OF VERY LONG CHAIN FATTY ACIDS PROTEIN 7"/>
    <property type="match status" value="1"/>
</dbReference>
<gene>
    <name evidence="11" type="ORF">CVLEPA_LOCUS21189</name>
</gene>
<name>A0ABP0GGC0_CLALP</name>
<evidence type="ECO:0000256" key="3">
    <source>
        <dbReference type="ARBA" id="ARBA00022679"/>
    </source>
</evidence>
<keyword evidence="3 10" id="KW-0808">Transferase</keyword>
<accession>A0ABP0GGC0</accession>
<dbReference type="Proteomes" id="UP001642483">
    <property type="component" value="Unassembled WGS sequence"/>
</dbReference>
<comment type="subcellular location">
    <subcellularLocation>
        <location evidence="1">Membrane</location>
        <topology evidence="1">Multi-pass membrane protein</topology>
    </subcellularLocation>
</comment>
<comment type="caution">
    <text evidence="11">The sequence shown here is derived from an EMBL/GenBank/DDBJ whole genome shotgun (WGS) entry which is preliminary data.</text>
</comment>
<evidence type="ECO:0000256" key="6">
    <source>
        <dbReference type="ARBA" id="ARBA00022989"/>
    </source>
</evidence>